<sequence>MPTNSRIASIRPNTNRRLISGDFENCIDWLEASIGLLEKKALADFITLLGTVGKIGTTSFLGARRRLRA</sequence>
<keyword evidence="2" id="KW-1185">Reference proteome</keyword>
<gene>
    <name evidence="1" type="ORF">Gohar_017413</name>
</gene>
<accession>A0A7J9G6K5</accession>
<evidence type="ECO:0000313" key="2">
    <source>
        <dbReference type="Proteomes" id="UP000593560"/>
    </source>
</evidence>
<dbReference type="AlphaFoldDB" id="A0A7J9G6K5"/>
<protein>
    <submittedName>
        <fullName evidence="1">Uncharacterized protein</fullName>
    </submittedName>
</protein>
<comment type="caution">
    <text evidence="1">The sequence shown here is derived from an EMBL/GenBank/DDBJ whole genome shotgun (WGS) entry which is preliminary data.</text>
</comment>
<reference evidence="1 2" key="1">
    <citation type="journal article" date="2019" name="Genome Biol. Evol.">
        <title>Insights into the evolution of the New World diploid cottons (Gossypium, subgenus Houzingenia) based on genome sequencing.</title>
        <authorList>
            <person name="Grover C.E."/>
            <person name="Arick M.A. 2nd"/>
            <person name="Thrash A."/>
            <person name="Conover J.L."/>
            <person name="Sanders W.S."/>
            <person name="Peterson D.G."/>
            <person name="Frelichowski J.E."/>
            <person name="Scheffler J.A."/>
            <person name="Scheffler B.E."/>
            <person name="Wendel J.F."/>
        </authorList>
    </citation>
    <scope>NUCLEOTIDE SEQUENCE [LARGE SCALE GENOMIC DNA]</scope>
    <source>
        <strain evidence="1">0</strain>
        <tissue evidence="1">Leaf</tissue>
    </source>
</reference>
<organism evidence="1 2">
    <name type="scientific">Gossypium harknessii</name>
    <dbReference type="NCBI Taxonomy" id="34285"/>
    <lineage>
        <taxon>Eukaryota</taxon>
        <taxon>Viridiplantae</taxon>
        <taxon>Streptophyta</taxon>
        <taxon>Embryophyta</taxon>
        <taxon>Tracheophyta</taxon>
        <taxon>Spermatophyta</taxon>
        <taxon>Magnoliopsida</taxon>
        <taxon>eudicotyledons</taxon>
        <taxon>Gunneridae</taxon>
        <taxon>Pentapetalae</taxon>
        <taxon>rosids</taxon>
        <taxon>malvids</taxon>
        <taxon>Malvales</taxon>
        <taxon>Malvaceae</taxon>
        <taxon>Malvoideae</taxon>
        <taxon>Gossypium</taxon>
    </lineage>
</organism>
<dbReference type="Proteomes" id="UP000593560">
    <property type="component" value="Unassembled WGS sequence"/>
</dbReference>
<name>A0A7J9G6K5_9ROSI</name>
<proteinExistence type="predicted"/>
<dbReference type="EMBL" id="JABFAD010000002">
    <property type="protein sequence ID" value="MBA0792968.1"/>
    <property type="molecule type" value="Genomic_DNA"/>
</dbReference>
<evidence type="ECO:0000313" key="1">
    <source>
        <dbReference type="EMBL" id="MBA0792968.1"/>
    </source>
</evidence>